<dbReference type="RefSeq" id="WP_284274096.1">
    <property type="nucleotide sequence ID" value="NZ_BSOW01000040.1"/>
</dbReference>
<comment type="caution">
    <text evidence="8">The sequence shown here is derived from an EMBL/GenBank/DDBJ whole genome shotgun (WGS) entry which is preliminary data.</text>
</comment>
<protein>
    <submittedName>
        <fullName evidence="8">Biopolymer transporter ExbD</fullName>
    </submittedName>
</protein>
<evidence type="ECO:0000256" key="5">
    <source>
        <dbReference type="ARBA" id="ARBA00022989"/>
    </source>
</evidence>
<evidence type="ECO:0000256" key="2">
    <source>
        <dbReference type="ARBA" id="ARBA00005811"/>
    </source>
</evidence>
<evidence type="ECO:0000256" key="4">
    <source>
        <dbReference type="ARBA" id="ARBA00022692"/>
    </source>
</evidence>
<evidence type="ECO:0000256" key="3">
    <source>
        <dbReference type="ARBA" id="ARBA00022475"/>
    </source>
</evidence>
<evidence type="ECO:0000313" key="9">
    <source>
        <dbReference type="Proteomes" id="UP001156905"/>
    </source>
</evidence>
<keyword evidence="6" id="KW-0472">Membrane</keyword>
<evidence type="ECO:0000256" key="6">
    <source>
        <dbReference type="ARBA" id="ARBA00023136"/>
    </source>
</evidence>
<dbReference type="Pfam" id="PF02472">
    <property type="entry name" value="ExbD"/>
    <property type="match status" value="1"/>
</dbReference>
<reference evidence="9" key="1">
    <citation type="journal article" date="2019" name="Int. J. Syst. Evol. Microbiol.">
        <title>The Global Catalogue of Microorganisms (GCM) 10K type strain sequencing project: providing services to taxonomists for standard genome sequencing and annotation.</title>
        <authorList>
            <consortium name="The Broad Institute Genomics Platform"/>
            <consortium name="The Broad Institute Genome Sequencing Center for Infectious Disease"/>
            <person name="Wu L."/>
            <person name="Ma J."/>
        </authorList>
    </citation>
    <scope>NUCLEOTIDE SEQUENCE [LARGE SCALE GENOMIC DNA]</scope>
    <source>
        <strain evidence="9">NBRC 102520</strain>
    </source>
</reference>
<evidence type="ECO:0000256" key="1">
    <source>
        <dbReference type="ARBA" id="ARBA00004162"/>
    </source>
</evidence>
<keyword evidence="7" id="KW-0813">Transport</keyword>
<dbReference type="InterPro" id="IPR003400">
    <property type="entry name" value="ExbD"/>
</dbReference>
<dbReference type="EMBL" id="BSOW01000040">
    <property type="protein sequence ID" value="GLR91001.1"/>
    <property type="molecule type" value="Genomic_DNA"/>
</dbReference>
<comment type="similarity">
    <text evidence="2 7">Belongs to the ExbD/TolR family.</text>
</comment>
<proteinExistence type="inferred from homology"/>
<keyword evidence="3" id="KW-1003">Cell membrane</keyword>
<organism evidence="8 9">
    <name type="scientific">Bradyrhizobium iriomotense</name>
    <dbReference type="NCBI Taxonomy" id="441950"/>
    <lineage>
        <taxon>Bacteria</taxon>
        <taxon>Pseudomonadati</taxon>
        <taxon>Pseudomonadota</taxon>
        <taxon>Alphaproteobacteria</taxon>
        <taxon>Hyphomicrobiales</taxon>
        <taxon>Nitrobacteraceae</taxon>
        <taxon>Bradyrhizobium</taxon>
    </lineage>
</organism>
<keyword evidence="4 7" id="KW-0812">Transmembrane</keyword>
<keyword evidence="9" id="KW-1185">Reference proteome</keyword>
<keyword evidence="5" id="KW-1133">Transmembrane helix</keyword>
<dbReference type="Proteomes" id="UP001156905">
    <property type="component" value="Unassembled WGS sequence"/>
</dbReference>
<accession>A0ABQ6BAY0</accession>
<gene>
    <name evidence="8" type="ORF">GCM10007857_77170</name>
</gene>
<evidence type="ECO:0000313" key="8">
    <source>
        <dbReference type="EMBL" id="GLR91001.1"/>
    </source>
</evidence>
<sequence>MRYLEVRKGRIEIIPMIDIMLFLLVFFIMITLRMIPATGIASQLPQSSTAQDLPHPKVVVTLFADGAIETDGQKLSIDELTAKLAGEPDREHAAVTIAGAGTTTLQNLLAVMDACRKAGIVQVGLAAKDAK</sequence>
<name>A0ABQ6BAY0_9BRAD</name>
<dbReference type="Gene3D" id="3.30.420.270">
    <property type="match status" value="1"/>
</dbReference>
<evidence type="ECO:0000256" key="7">
    <source>
        <dbReference type="RuleBase" id="RU003879"/>
    </source>
</evidence>
<comment type="subcellular location">
    <subcellularLocation>
        <location evidence="1">Cell membrane</location>
        <topology evidence="1">Single-pass membrane protein</topology>
    </subcellularLocation>
    <subcellularLocation>
        <location evidence="7">Cell membrane</location>
        <topology evidence="7">Single-pass type II membrane protein</topology>
    </subcellularLocation>
</comment>
<keyword evidence="7" id="KW-0653">Protein transport</keyword>
<dbReference type="PANTHER" id="PTHR30558">
    <property type="entry name" value="EXBD MEMBRANE COMPONENT OF PMF-DRIVEN MACROMOLECULE IMPORT SYSTEM"/>
    <property type="match status" value="1"/>
</dbReference>